<evidence type="ECO:0000313" key="7">
    <source>
        <dbReference type="Proteomes" id="UP000717624"/>
    </source>
</evidence>
<proteinExistence type="predicted"/>
<reference evidence="6" key="1">
    <citation type="submission" date="2021-01" db="EMBL/GenBank/DDBJ databases">
        <title>Genomic Encyclopedia of Type Strains, Phase IV (KMG-IV): sequencing the most valuable type-strain genomes for metagenomic binning, comparative biology and taxonomic classification.</title>
        <authorList>
            <person name="Goeker M."/>
        </authorList>
    </citation>
    <scope>NUCLEOTIDE SEQUENCE</scope>
    <source>
        <strain evidence="6">DSM 25523</strain>
    </source>
</reference>
<dbReference type="PANTHER" id="PTHR43024">
    <property type="entry name" value="UDP-N-ACETYLMURAMOYL-TRIPEPTIDE--D-ALANYL-D-ALANINE LIGASE"/>
    <property type="match status" value="1"/>
</dbReference>
<evidence type="ECO:0000259" key="4">
    <source>
        <dbReference type="Pfam" id="PF02875"/>
    </source>
</evidence>
<protein>
    <submittedName>
        <fullName evidence="6">UDP-N-acetylmuramoyl-tripeptide--D-alanyl-D-alanine ligase</fullName>
    </submittedName>
</protein>
<dbReference type="EMBL" id="JAFBEB010000005">
    <property type="protein sequence ID" value="MBM7590294.1"/>
    <property type="molecule type" value="Genomic_DNA"/>
</dbReference>
<evidence type="ECO:0000256" key="3">
    <source>
        <dbReference type="ARBA" id="ARBA00022840"/>
    </source>
</evidence>
<dbReference type="GO" id="GO:0005524">
    <property type="term" value="F:ATP binding"/>
    <property type="evidence" value="ECO:0007669"/>
    <property type="project" value="UniProtKB-KW"/>
</dbReference>
<dbReference type="InterPro" id="IPR051046">
    <property type="entry name" value="MurCDEF_CellWall_CoF430Synth"/>
</dbReference>
<dbReference type="Gene3D" id="3.90.190.20">
    <property type="entry name" value="Mur ligase, C-terminal domain"/>
    <property type="match status" value="1"/>
</dbReference>
<evidence type="ECO:0000313" key="6">
    <source>
        <dbReference type="EMBL" id="MBM7590294.1"/>
    </source>
</evidence>
<accession>A0A938Y0P1</accession>
<dbReference type="Pfam" id="PF08245">
    <property type="entry name" value="Mur_ligase_M"/>
    <property type="match status" value="1"/>
</dbReference>
<comment type="caution">
    <text evidence="6">The sequence shown here is derived from an EMBL/GenBank/DDBJ whole genome shotgun (WGS) entry which is preliminary data.</text>
</comment>
<gene>
    <name evidence="6" type="ORF">JOD01_001898</name>
</gene>
<dbReference type="SUPFAM" id="SSF53244">
    <property type="entry name" value="MurD-like peptide ligases, peptide-binding domain"/>
    <property type="match status" value="1"/>
</dbReference>
<dbReference type="AlphaFoldDB" id="A0A938Y0P1"/>
<dbReference type="Proteomes" id="UP000717624">
    <property type="component" value="Unassembled WGS sequence"/>
</dbReference>
<dbReference type="Gene3D" id="3.40.1190.10">
    <property type="entry name" value="Mur-like, catalytic domain"/>
    <property type="match status" value="1"/>
</dbReference>
<keyword evidence="3" id="KW-0067">ATP-binding</keyword>
<dbReference type="InterPro" id="IPR013221">
    <property type="entry name" value="Mur_ligase_cen"/>
</dbReference>
<sequence>MIRLTLRNVLRRINGTLTRGTGEEPITHATLNVDEIRKNTLFFEYPSSPVNWRKIAVPSSLIVITTDPLRILKAVGKKITIVRVKDVDRAYWDFVRYYRSLFDIPIIGITGTSGKTTTTEMVKHILSRHGRVQATYDGKNNLNNNLPYLLGIDERTEAAVFEMGVSHPGCITNSCRHFRPQVGVILNIGVYHLLGCKTFDNYLRAKAEMVDGVAPDGTLILNADDENIAKIDVSHFTGRLVRFGIKNEADYQAEAIQFTKKGMSFVLRHEDQSLEVQVNGFGEHNVYNAMAALASVHAIGVDLKDAAESLATFKQVRQHMEFVRGPKNTTVIDDTWNCTPLSMTAALQVLKAKAGEKRKVAILGYMPQLGEQAKGEYDRMAKVVMETGVDHLIVIGEAERIGRKAIQLGMNPRRIRYCKTGDDVYRALQPVLGRHSLVLCKFPYKYRLYKYPSFRKLRKWLIG</sequence>
<keyword evidence="2" id="KW-0547">Nucleotide-binding</keyword>
<dbReference type="SUPFAM" id="SSF53623">
    <property type="entry name" value="MurD-like peptide ligases, catalytic domain"/>
    <property type="match status" value="1"/>
</dbReference>
<evidence type="ECO:0000256" key="1">
    <source>
        <dbReference type="ARBA" id="ARBA00022598"/>
    </source>
</evidence>
<organism evidence="6 7">
    <name type="scientific">Brevibacillus fulvus</name>
    <dbReference type="NCBI Taxonomy" id="1125967"/>
    <lineage>
        <taxon>Bacteria</taxon>
        <taxon>Bacillati</taxon>
        <taxon>Bacillota</taxon>
        <taxon>Bacilli</taxon>
        <taxon>Bacillales</taxon>
        <taxon>Paenibacillaceae</taxon>
        <taxon>Brevibacillus</taxon>
    </lineage>
</organism>
<dbReference type="Pfam" id="PF02875">
    <property type="entry name" value="Mur_ligase_C"/>
    <property type="match status" value="1"/>
</dbReference>
<dbReference type="InterPro" id="IPR036615">
    <property type="entry name" value="Mur_ligase_C_dom_sf"/>
</dbReference>
<feature type="domain" description="Mur ligase C-terminal" evidence="4">
    <location>
        <begin position="320"/>
        <end position="441"/>
    </location>
</feature>
<dbReference type="GO" id="GO:0016881">
    <property type="term" value="F:acid-amino acid ligase activity"/>
    <property type="evidence" value="ECO:0007669"/>
    <property type="project" value="InterPro"/>
</dbReference>
<dbReference type="InterPro" id="IPR004101">
    <property type="entry name" value="Mur_ligase_C"/>
</dbReference>
<keyword evidence="7" id="KW-1185">Reference proteome</keyword>
<dbReference type="PANTHER" id="PTHR43024:SF1">
    <property type="entry name" value="UDP-N-ACETYLMURAMOYL-TRIPEPTIDE--D-ALANYL-D-ALANINE LIGASE"/>
    <property type="match status" value="1"/>
</dbReference>
<keyword evidence="1 6" id="KW-0436">Ligase</keyword>
<name>A0A938Y0P1_9BACL</name>
<evidence type="ECO:0000259" key="5">
    <source>
        <dbReference type="Pfam" id="PF08245"/>
    </source>
</evidence>
<evidence type="ECO:0000256" key="2">
    <source>
        <dbReference type="ARBA" id="ARBA00022741"/>
    </source>
</evidence>
<dbReference type="RefSeq" id="WP_204518047.1">
    <property type="nucleotide sequence ID" value="NZ_BAABIN010000020.1"/>
</dbReference>
<feature type="domain" description="Mur ligase central" evidence="5">
    <location>
        <begin position="109"/>
        <end position="295"/>
    </location>
</feature>
<dbReference type="InterPro" id="IPR036565">
    <property type="entry name" value="Mur-like_cat_sf"/>
</dbReference>